<dbReference type="OrthoDB" id="5985073at2759"/>
<evidence type="ECO:0000256" key="4">
    <source>
        <dbReference type="ARBA" id="ARBA00022989"/>
    </source>
</evidence>
<keyword evidence="6" id="KW-0325">Glycoprotein</keyword>
<dbReference type="Proteomes" id="UP000076632">
    <property type="component" value="Unassembled WGS sequence"/>
</dbReference>
<keyword evidence="11" id="KW-1185">Reference proteome</keyword>
<organism evidence="10 11">
    <name type="scientific">Xylona heveae (strain CBS 132557 / TC161)</name>
    <dbReference type="NCBI Taxonomy" id="1328760"/>
    <lineage>
        <taxon>Eukaryota</taxon>
        <taxon>Fungi</taxon>
        <taxon>Dikarya</taxon>
        <taxon>Ascomycota</taxon>
        <taxon>Pezizomycotina</taxon>
        <taxon>Xylonomycetes</taxon>
        <taxon>Xylonales</taxon>
        <taxon>Xylonaceae</taxon>
        <taxon>Xylona</taxon>
    </lineage>
</organism>
<dbReference type="GO" id="GO:0005886">
    <property type="term" value="C:plasma membrane"/>
    <property type="evidence" value="ECO:0007669"/>
    <property type="project" value="TreeGrafter"/>
</dbReference>
<accession>A0A165ABE4</accession>
<feature type="region of interest" description="Disordered" evidence="7">
    <location>
        <begin position="492"/>
        <end position="512"/>
    </location>
</feature>
<protein>
    <submittedName>
        <fullName evidence="10">WSC-domain-containing protein</fullName>
    </submittedName>
</protein>
<dbReference type="SMART" id="SM00321">
    <property type="entry name" value="WSC"/>
    <property type="match status" value="4"/>
</dbReference>
<evidence type="ECO:0000256" key="2">
    <source>
        <dbReference type="ARBA" id="ARBA00022692"/>
    </source>
</evidence>
<dbReference type="EMBL" id="KV407463">
    <property type="protein sequence ID" value="KZF20208.1"/>
    <property type="molecule type" value="Genomic_DNA"/>
</dbReference>
<evidence type="ECO:0000256" key="1">
    <source>
        <dbReference type="ARBA" id="ARBA00004167"/>
    </source>
</evidence>
<reference evidence="10 11" key="1">
    <citation type="journal article" date="2016" name="Fungal Biol.">
        <title>The genome of Xylona heveae provides a window into fungal endophytism.</title>
        <authorList>
            <person name="Gazis R."/>
            <person name="Kuo A."/>
            <person name="Riley R."/>
            <person name="LaButti K."/>
            <person name="Lipzen A."/>
            <person name="Lin J."/>
            <person name="Amirebrahimi M."/>
            <person name="Hesse C.N."/>
            <person name="Spatafora J.W."/>
            <person name="Henrissat B."/>
            <person name="Hainaut M."/>
            <person name="Grigoriev I.V."/>
            <person name="Hibbett D.S."/>
        </authorList>
    </citation>
    <scope>NUCLEOTIDE SEQUENCE [LARGE SCALE GENOMIC DNA]</scope>
    <source>
        <strain evidence="10 11">TC161</strain>
    </source>
</reference>
<keyword evidence="5" id="KW-0472">Membrane</keyword>
<evidence type="ECO:0000256" key="3">
    <source>
        <dbReference type="ARBA" id="ARBA00022729"/>
    </source>
</evidence>
<dbReference type="InParanoid" id="A0A165ABE4"/>
<dbReference type="AlphaFoldDB" id="A0A165ABE4"/>
<evidence type="ECO:0000256" key="5">
    <source>
        <dbReference type="ARBA" id="ARBA00023136"/>
    </source>
</evidence>
<dbReference type="InterPro" id="IPR051836">
    <property type="entry name" value="Kremen_rcpt"/>
</dbReference>
<feature type="region of interest" description="Disordered" evidence="7">
    <location>
        <begin position="327"/>
        <end position="353"/>
    </location>
</feature>
<name>A0A165ABE4_XYLHT</name>
<feature type="domain" description="WSC" evidence="9">
    <location>
        <begin position="605"/>
        <end position="696"/>
    </location>
</feature>
<dbReference type="Pfam" id="PF25485">
    <property type="entry name" value="DUF7908"/>
    <property type="match status" value="1"/>
</dbReference>
<sequence>MKLSRTFQGLLLLCVALGTASALDIHGRHGHHLRDPPTVQVHVSKKVVEYPVYISAVIDDPTIINIWNGPVFSITEPTTLVTSVWATSTLTETSTVFNTEIVATRETKTVIETVTETEPRSYITPTASGSTSSGAIIFESSPATANPTSTHKSHFLAIEPALTPRQARRRATQIRTYLRSDGSTTEDPSKASIFDIINGQLVSDGHFISTNATSYSLFAVGLGAPYSTTFSRSGSAILWSNNAFPNKYASFYISPSGDIFASFRGSVPKDFVAGSLVHIVRSSTSSTSSSTTTKQSPITSSKTSTTTTTATTASSSSSIAAASQSSSLTTTGGASSSTSNAASSSTQTSSTGQFSSSLINTISPSSAPSSSNAVSSASSSLSSRVTPSIISSIVAASSSTTSSSFSSSASSNAPASSISSSLVNSSSRPNVASSVSSSTGLASTSPFSSSATGTVSVSSNSGATISSSSTTSSGISSLVLSSSSGGAVSSATSSVSSGISSSPSITSTASQSSSTSSLRAISSVTSSLGSSFPSSLTSSLSSILSEVSVSSLSSGAASSLSSVESSLTASSTTSTTPTTTATSTTTTTQGSAPTSTPASPDDVAGWVSLGCYTEATNGRALAGASTAGDSNNLQTCSTFCSSFDYFGVEYGRECYCGNSLSAGSVPATDNGCNMACNGNSAETCGGGSRLNLYERDTAVTTTSAAATATPVTVLEVADFGYLGCYTEGTNSRALTGESSSGDANTVQSCATTCSGFTYFGVEYSRECYCGNVLSAGAVVASDGGCTMTCAGNSSEYCGGPSRLNIYELNSQATASAAPATQTVLAAGDFVSIGCYTEATNGRALTDKSTSSNSNTVASCANTCSSYNYFGVEYGAECYCGNTISAGSVYTTDGGCNMDCSGDETEFCGGPSHLNMYQKNSTTPGYVFMGCYTEGTNARALPDKSTAGSSNTVESCYTFCSGYSYFGVEYSDECYCGNTLSTGSVPATDNGCTMPCAGNSTEMCGGPNRLDLYMTD</sequence>
<dbReference type="InterPro" id="IPR002889">
    <property type="entry name" value="WSC_carb-bd"/>
</dbReference>
<feature type="region of interest" description="Disordered" evidence="7">
    <location>
        <begin position="567"/>
        <end position="600"/>
    </location>
</feature>
<feature type="compositionally biased region" description="Low complexity" evidence="7">
    <location>
        <begin position="567"/>
        <end position="599"/>
    </location>
</feature>
<comment type="subcellular location">
    <subcellularLocation>
        <location evidence="1">Membrane</location>
        <topology evidence="1">Single-pass membrane protein</topology>
    </subcellularLocation>
</comment>
<evidence type="ECO:0000313" key="10">
    <source>
        <dbReference type="EMBL" id="KZF20208.1"/>
    </source>
</evidence>
<feature type="region of interest" description="Disordered" evidence="7">
    <location>
        <begin position="400"/>
        <end position="455"/>
    </location>
</feature>
<dbReference type="Pfam" id="PF01822">
    <property type="entry name" value="WSC"/>
    <property type="match status" value="4"/>
</dbReference>
<evidence type="ECO:0000256" key="7">
    <source>
        <dbReference type="SAM" id="MobiDB-lite"/>
    </source>
</evidence>
<dbReference type="GeneID" id="28899587"/>
<feature type="domain" description="WSC" evidence="9">
    <location>
        <begin position="828"/>
        <end position="919"/>
    </location>
</feature>
<feature type="signal peptide" evidence="8">
    <location>
        <begin position="1"/>
        <end position="22"/>
    </location>
</feature>
<keyword evidence="3 8" id="KW-0732">Signal</keyword>
<evidence type="ECO:0000313" key="11">
    <source>
        <dbReference type="Proteomes" id="UP000076632"/>
    </source>
</evidence>
<keyword evidence="4" id="KW-1133">Transmembrane helix</keyword>
<feature type="domain" description="WSC" evidence="9">
    <location>
        <begin position="718"/>
        <end position="809"/>
    </location>
</feature>
<feature type="chain" id="PRO_5007855239" evidence="8">
    <location>
        <begin position="23"/>
        <end position="1015"/>
    </location>
</feature>
<evidence type="ECO:0000259" key="9">
    <source>
        <dbReference type="PROSITE" id="PS51212"/>
    </source>
</evidence>
<dbReference type="PANTHER" id="PTHR24269">
    <property type="entry name" value="KREMEN PROTEIN"/>
    <property type="match status" value="1"/>
</dbReference>
<dbReference type="PANTHER" id="PTHR24269:SF16">
    <property type="entry name" value="PROTEIN SLG1"/>
    <property type="match status" value="1"/>
</dbReference>
<dbReference type="InterPro" id="IPR057230">
    <property type="entry name" value="DUF7908"/>
</dbReference>
<evidence type="ECO:0000256" key="6">
    <source>
        <dbReference type="ARBA" id="ARBA00023180"/>
    </source>
</evidence>
<gene>
    <name evidence="10" type="ORF">L228DRAFT_262889</name>
</gene>
<dbReference type="OMA" id="SCGGPWA"/>
<dbReference type="PROSITE" id="PS51212">
    <property type="entry name" value="WSC"/>
    <property type="match status" value="4"/>
</dbReference>
<dbReference type="RefSeq" id="XP_018185763.1">
    <property type="nucleotide sequence ID" value="XM_018334450.1"/>
</dbReference>
<feature type="region of interest" description="Disordered" evidence="7">
    <location>
        <begin position="284"/>
        <end position="309"/>
    </location>
</feature>
<feature type="domain" description="WSC" evidence="9">
    <location>
        <begin position="924"/>
        <end position="1015"/>
    </location>
</feature>
<proteinExistence type="predicted"/>
<evidence type="ECO:0000256" key="8">
    <source>
        <dbReference type="SAM" id="SignalP"/>
    </source>
</evidence>
<dbReference type="STRING" id="1328760.A0A165ABE4"/>
<keyword evidence="2" id="KW-0812">Transmembrane</keyword>